<keyword evidence="6" id="KW-1185">Reference proteome</keyword>
<evidence type="ECO:0000256" key="4">
    <source>
        <dbReference type="SAM" id="MobiDB-lite"/>
    </source>
</evidence>
<dbReference type="GO" id="GO:0005737">
    <property type="term" value="C:cytoplasm"/>
    <property type="evidence" value="ECO:0007669"/>
    <property type="project" value="TreeGrafter"/>
</dbReference>
<dbReference type="AlphaFoldDB" id="A0A098VVT1"/>
<sequence length="250" mass="28455">MLRLTLIECAEPSNYQNYQQQGHDDSDIEGPSPWIEWFLSQPEHRYFIEIEEEYIMDRFNLTGLPASVQHFQRALDRITLDSEEVASIFDSSSCSGSTSISNDESSDSLSIESSGRSTSLITMNTSSRSCGSEEGEANASKKRIQGSHEEYRLKKQIHASSLHLYGLIHARYLTTSAGMARMYAKWKDRAFGCCPRVFCRGFALLPVGLSDLPEKSYVVLYCGSCDDIYRPKSTQFHRKRIPMCGNYFRY</sequence>
<comment type="similarity">
    <text evidence="1 3">Belongs to the casein kinase 2 subunit beta family.</text>
</comment>
<dbReference type="PANTHER" id="PTHR11740:SF39">
    <property type="entry name" value="CASEIN KINASE II SUBUNIT BETA"/>
    <property type="match status" value="1"/>
</dbReference>
<dbReference type="GO" id="GO:0019887">
    <property type="term" value="F:protein kinase regulator activity"/>
    <property type="evidence" value="ECO:0007669"/>
    <property type="project" value="InterPro"/>
</dbReference>
<feature type="compositionally biased region" description="Low complexity" evidence="4">
    <location>
        <begin position="90"/>
        <end position="117"/>
    </location>
</feature>
<dbReference type="InterPro" id="IPR016149">
    <property type="entry name" value="Casein_kin_II_reg-sub_N"/>
</dbReference>
<dbReference type="GeneID" id="25259303"/>
<dbReference type="PANTHER" id="PTHR11740">
    <property type="entry name" value="CASEIN KINASE II SUBUNIT BETA"/>
    <property type="match status" value="1"/>
</dbReference>
<dbReference type="GO" id="GO:0006359">
    <property type="term" value="P:regulation of transcription by RNA polymerase III"/>
    <property type="evidence" value="ECO:0007669"/>
    <property type="project" value="TreeGrafter"/>
</dbReference>
<dbReference type="InterPro" id="IPR000704">
    <property type="entry name" value="Casein_kinase_II_reg-sub"/>
</dbReference>
<dbReference type="VEuPathDB" id="MicrosporidiaDB:DI09_26p260"/>
<dbReference type="GO" id="GO:0005956">
    <property type="term" value="C:protein kinase CK2 complex"/>
    <property type="evidence" value="ECO:0007669"/>
    <property type="project" value="UniProtKB-UniRule"/>
</dbReference>
<feature type="compositionally biased region" description="Polar residues" evidence="4">
    <location>
        <begin position="118"/>
        <end position="130"/>
    </location>
</feature>
<accession>A0A098VVT1</accession>
<dbReference type="SMART" id="SM01085">
    <property type="entry name" value="CK_II_beta"/>
    <property type="match status" value="1"/>
</dbReference>
<dbReference type="EMBL" id="JMKJ01000188">
    <property type="protein sequence ID" value="KGG51826.1"/>
    <property type="molecule type" value="Genomic_DNA"/>
</dbReference>
<dbReference type="Gene3D" id="2.20.25.20">
    <property type="match status" value="1"/>
</dbReference>
<reference evidence="5 6" key="1">
    <citation type="submission" date="2014-04" db="EMBL/GenBank/DDBJ databases">
        <title>A new species of microsporidia sheds light on the evolution of extreme parasitism.</title>
        <authorList>
            <person name="Haag K.L."/>
            <person name="James T.Y."/>
            <person name="Larsson R."/>
            <person name="Schaer T.M."/>
            <person name="Refardt D."/>
            <person name="Pombert J.-F."/>
            <person name="Ebert D."/>
        </authorList>
    </citation>
    <scope>NUCLEOTIDE SEQUENCE [LARGE SCALE GENOMIC DNA]</scope>
    <source>
        <strain evidence="5 6">UGP3</strain>
        <tissue evidence="5">Spores</tissue>
    </source>
</reference>
<dbReference type="HOGENOM" id="CLU_034027_3_3_1"/>
<dbReference type="Pfam" id="PF01214">
    <property type="entry name" value="CK_II_beta"/>
    <property type="match status" value="1"/>
</dbReference>
<dbReference type="GO" id="GO:0034456">
    <property type="term" value="C:UTP-C complex"/>
    <property type="evidence" value="ECO:0007669"/>
    <property type="project" value="TreeGrafter"/>
</dbReference>
<comment type="subunit">
    <text evidence="3">Tetramer of two alpha and two beta subunits.</text>
</comment>
<dbReference type="SUPFAM" id="SSF57798">
    <property type="entry name" value="Casein kinase II beta subunit"/>
    <property type="match status" value="2"/>
</dbReference>
<dbReference type="OrthoDB" id="2275560at2759"/>
<gene>
    <name evidence="5" type="ORF">DI09_26p260</name>
</gene>
<evidence type="ECO:0000313" key="6">
    <source>
        <dbReference type="Proteomes" id="UP000029725"/>
    </source>
</evidence>
<dbReference type="Gene3D" id="1.10.1820.10">
    <property type="entry name" value="protein kinase ck2 holoenzyme, chain C, domain 1"/>
    <property type="match status" value="1"/>
</dbReference>
<evidence type="ECO:0000256" key="1">
    <source>
        <dbReference type="ARBA" id="ARBA00006941"/>
    </source>
</evidence>
<comment type="function">
    <text evidence="2 3">Regulatory subunit of casein kinase II/CK2. As part of the kinase complex regulates the basal catalytic activity of the alpha subunit a constitutively active serine/threonine-protein kinase that phosphorylates a large number of substrates containing acidic residues C-terminal to the phosphorylated serine or threonine.</text>
</comment>
<evidence type="ECO:0000256" key="3">
    <source>
        <dbReference type="RuleBase" id="RU361268"/>
    </source>
</evidence>
<organism evidence="5 6">
    <name type="scientific">Mitosporidium daphniae</name>
    <dbReference type="NCBI Taxonomy" id="1485682"/>
    <lineage>
        <taxon>Eukaryota</taxon>
        <taxon>Fungi</taxon>
        <taxon>Fungi incertae sedis</taxon>
        <taxon>Microsporidia</taxon>
        <taxon>Mitosporidium</taxon>
    </lineage>
</organism>
<comment type="caution">
    <text evidence="5">The sequence shown here is derived from an EMBL/GenBank/DDBJ whole genome shotgun (WGS) entry which is preliminary data.</text>
</comment>
<protein>
    <recommendedName>
        <fullName evidence="3">Casein kinase II subunit beta</fullName>
        <shortName evidence="3">CK II beta</shortName>
    </recommendedName>
</protein>
<evidence type="ECO:0000313" key="5">
    <source>
        <dbReference type="EMBL" id="KGG51826.1"/>
    </source>
</evidence>
<feature type="region of interest" description="Disordered" evidence="4">
    <location>
        <begin position="90"/>
        <end position="143"/>
    </location>
</feature>
<dbReference type="RefSeq" id="XP_013238253.1">
    <property type="nucleotide sequence ID" value="XM_013382799.1"/>
</dbReference>
<name>A0A098VVT1_9MICR</name>
<dbReference type="PRINTS" id="PR00472">
    <property type="entry name" value="CASNKINASEII"/>
</dbReference>
<dbReference type="Proteomes" id="UP000029725">
    <property type="component" value="Unassembled WGS sequence"/>
</dbReference>
<evidence type="ECO:0000256" key="2">
    <source>
        <dbReference type="ARBA" id="ARBA00045899"/>
    </source>
</evidence>
<proteinExistence type="inferred from homology"/>
<dbReference type="InterPro" id="IPR035991">
    <property type="entry name" value="Casein_kinase_II_beta-like"/>
</dbReference>